<dbReference type="GeneID" id="87861468"/>
<keyword evidence="2" id="KW-1185">Reference proteome</keyword>
<reference evidence="1" key="2">
    <citation type="submission" date="2023-06" db="EMBL/GenBank/DDBJ databases">
        <authorList>
            <consortium name="Lawrence Berkeley National Laboratory"/>
            <person name="Haridas S."/>
            <person name="Hensen N."/>
            <person name="Bonometti L."/>
            <person name="Westerberg I."/>
            <person name="Brannstrom I.O."/>
            <person name="Guillou S."/>
            <person name="Cros-Aarteil S."/>
            <person name="Calhoun S."/>
            <person name="Kuo A."/>
            <person name="Mondo S."/>
            <person name="Pangilinan J."/>
            <person name="Riley R."/>
            <person name="Labutti K."/>
            <person name="Andreopoulos B."/>
            <person name="Lipzen A."/>
            <person name="Chen C."/>
            <person name="Yanf M."/>
            <person name="Daum C."/>
            <person name="Ng V."/>
            <person name="Clum A."/>
            <person name="Steindorff A."/>
            <person name="Ohm R."/>
            <person name="Martin F."/>
            <person name="Silar P."/>
            <person name="Natvig D."/>
            <person name="Lalanne C."/>
            <person name="Gautier V."/>
            <person name="Ament-Velasquez S.L."/>
            <person name="Kruys A."/>
            <person name="Hutchinson M.I."/>
            <person name="Powell A.J."/>
            <person name="Barry K."/>
            <person name="Miller A.N."/>
            <person name="Grigoriev I.V."/>
            <person name="Debuchy R."/>
            <person name="Gladieux P."/>
            <person name="Thoren M.H."/>
            <person name="Johannesson H."/>
        </authorList>
    </citation>
    <scope>NUCLEOTIDE SEQUENCE</scope>
    <source>
        <strain evidence="1">CBS 560.94</strain>
    </source>
</reference>
<dbReference type="Proteomes" id="UP001278500">
    <property type="component" value="Unassembled WGS sequence"/>
</dbReference>
<dbReference type="EMBL" id="JAUEPP010000002">
    <property type="protein sequence ID" value="KAK3352040.1"/>
    <property type="molecule type" value="Genomic_DNA"/>
</dbReference>
<gene>
    <name evidence="1" type="ORF">B0H65DRAFT_420947</name>
</gene>
<reference evidence="1" key="1">
    <citation type="journal article" date="2023" name="Mol. Phylogenet. Evol.">
        <title>Genome-scale phylogeny and comparative genomics of the fungal order Sordariales.</title>
        <authorList>
            <person name="Hensen N."/>
            <person name="Bonometti L."/>
            <person name="Westerberg I."/>
            <person name="Brannstrom I.O."/>
            <person name="Guillou S."/>
            <person name="Cros-Aarteil S."/>
            <person name="Calhoun S."/>
            <person name="Haridas S."/>
            <person name="Kuo A."/>
            <person name="Mondo S."/>
            <person name="Pangilinan J."/>
            <person name="Riley R."/>
            <person name="LaButti K."/>
            <person name="Andreopoulos B."/>
            <person name="Lipzen A."/>
            <person name="Chen C."/>
            <person name="Yan M."/>
            <person name="Daum C."/>
            <person name="Ng V."/>
            <person name="Clum A."/>
            <person name="Steindorff A."/>
            <person name="Ohm R.A."/>
            <person name="Martin F."/>
            <person name="Silar P."/>
            <person name="Natvig D.O."/>
            <person name="Lalanne C."/>
            <person name="Gautier V."/>
            <person name="Ament-Velasquez S.L."/>
            <person name="Kruys A."/>
            <person name="Hutchinson M.I."/>
            <person name="Powell A.J."/>
            <person name="Barry K."/>
            <person name="Miller A.N."/>
            <person name="Grigoriev I.V."/>
            <person name="Debuchy R."/>
            <person name="Gladieux P."/>
            <person name="Hiltunen Thoren M."/>
            <person name="Johannesson H."/>
        </authorList>
    </citation>
    <scope>NUCLEOTIDE SEQUENCE</scope>
    <source>
        <strain evidence="1">CBS 560.94</strain>
    </source>
</reference>
<organism evidence="1 2">
    <name type="scientific">Neurospora tetraspora</name>
    <dbReference type="NCBI Taxonomy" id="94610"/>
    <lineage>
        <taxon>Eukaryota</taxon>
        <taxon>Fungi</taxon>
        <taxon>Dikarya</taxon>
        <taxon>Ascomycota</taxon>
        <taxon>Pezizomycotina</taxon>
        <taxon>Sordariomycetes</taxon>
        <taxon>Sordariomycetidae</taxon>
        <taxon>Sordariales</taxon>
        <taxon>Sordariaceae</taxon>
        <taxon>Neurospora</taxon>
    </lineage>
</organism>
<dbReference type="AlphaFoldDB" id="A0AAE0JLS1"/>
<evidence type="ECO:0000313" key="2">
    <source>
        <dbReference type="Proteomes" id="UP001278500"/>
    </source>
</evidence>
<accession>A0AAE0JLS1</accession>
<sequence length="513" mass="59422">MSETTMEASWPIGQSYLERLPTEIVEKICKALEPQPTEKYLQRTHTEIPFDRSQPVEVFYPSDPIDSQSYLESRQALYNLSLVSKARISPVARKQLLRKILINDPECLLDLAKCLALYPETRPHVKWLGIDSQFVSRCQFLAEGEGLNACMCDGESCGERELYHRIWDTERLGLEEPFMWTFEEVLKVPDMKCFPDMGQLLHLVRLMQYSEGNLWYFMDDRVFEQICNIALKIAIFFSPNLQTLRLTARGTESPSFLFRYAMGLIPVASENLGTYTVEYKQDVAKFLTTLDMDVSSMRHFSTNRTASNIPPCPATLEELTLVDDGPTYLPDDNLPDDVRCRGIEPHQLYTWLKPTKRLRKLRLYSGLDVDGLTMTLRMGPGISPYSLNHNINTILLTHRETLQHFEWYQMMVPLKTDEAAWIKMFGQGQKLSCLPHLKELRYLKLSDMFVYTRQQYRDRYPRARAAVYPAVRDLRNYRAVLAHNLSELGAPPKARSVYVGGHLPTDRYMRIDL</sequence>
<name>A0AAE0JLS1_9PEZI</name>
<protein>
    <submittedName>
        <fullName evidence="1">Uncharacterized protein</fullName>
    </submittedName>
</protein>
<comment type="caution">
    <text evidence="1">The sequence shown here is derived from an EMBL/GenBank/DDBJ whole genome shotgun (WGS) entry which is preliminary data.</text>
</comment>
<proteinExistence type="predicted"/>
<dbReference type="RefSeq" id="XP_062685335.1">
    <property type="nucleotide sequence ID" value="XM_062824314.1"/>
</dbReference>
<evidence type="ECO:0000313" key="1">
    <source>
        <dbReference type="EMBL" id="KAK3352040.1"/>
    </source>
</evidence>